<dbReference type="Proteomes" id="UP000320591">
    <property type="component" value="Chromosome"/>
</dbReference>
<gene>
    <name evidence="1" type="ORF">Dpoa569_0001272</name>
</gene>
<dbReference type="EMBL" id="CP042220">
    <property type="protein sequence ID" value="QDX31934.1"/>
    <property type="molecule type" value="Genomic_DNA"/>
</dbReference>
<reference evidence="1 2" key="1">
    <citation type="journal article" date="2019" name="Environ. Microbiol.">
        <title>The phytopathogenic nature of Dickeya aquatica 174/2 and the dynamic early evolution of Dickeya pathogenicity.</title>
        <authorList>
            <person name="Duprey A."/>
            <person name="Taib N."/>
            <person name="Leonard S."/>
            <person name="Garin T."/>
            <person name="Flandrois J.P."/>
            <person name="Nasser W."/>
            <person name="Brochier-Armanet C."/>
            <person name="Reverchon S."/>
        </authorList>
    </citation>
    <scope>NUCLEOTIDE SEQUENCE [LARGE SCALE GENOMIC DNA]</scope>
    <source>
        <strain evidence="1 2">NCPPB 569</strain>
    </source>
</reference>
<organism evidence="1 2">
    <name type="scientific">Dickeya poaceiphila</name>
    <dbReference type="NCBI Taxonomy" id="568768"/>
    <lineage>
        <taxon>Bacteria</taxon>
        <taxon>Pseudomonadati</taxon>
        <taxon>Pseudomonadota</taxon>
        <taxon>Gammaproteobacteria</taxon>
        <taxon>Enterobacterales</taxon>
        <taxon>Pectobacteriaceae</taxon>
        <taxon>Dickeya</taxon>
    </lineage>
</organism>
<keyword evidence="2" id="KW-1185">Reference proteome</keyword>
<evidence type="ECO:0000313" key="1">
    <source>
        <dbReference type="EMBL" id="QDX31934.1"/>
    </source>
</evidence>
<dbReference type="STRING" id="568768.GCA_000406125_02585"/>
<evidence type="ECO:0000313" key="2">
    <source>
        <dbReference type="Proteomes" id="UP000320591"/>
    </source>
</evidence>
<dbReference type="AlphaFoldDB" id="A0A5B8ICR5"/>
<proteinExistence type="predicted"/>
<sequence length="103" mass="11541">MNQLEDELGNCTTTEVELVSYVKNRETGTSEARYYVRHSNQTTVLEQGLVISRDQFGYYKADLVITDFPKLGSAEEAALKLAAWLKRMGEAIESSFNREGGEA</sequence>
<name>A0A5B8ICR5_9GAMM</name>
<protein>
    <submittedName>
        <fullName evidence="1">Uncharacterized protein</fullName>
    </submittedName>
</protein>
<dbReference type="KEGG" id="dic:Dpoa569_0001272"/>
<accession>A0A5B8ICR5</accession>